<dbReference type="Proteomes" id="UP000028002">
    <property type="component" value="Unassembled WGS sequence"/>
</dbReference>
<name>A0A081RSS5_PHOTE</name>
<dbReference type="NCBIfam" id="TIGR02681">
    <property type="entry name" value="phage_pRha"/>
    <property type="match status" value="1"/>
</dbReference>
<comment type="caution">
    <text evidence="1">The sequence shown here is derived from an EMBL/GenBank/DDBJ whole genome shotgun (WGS) entry which is preliminary data.</text>
</comment>
<reference evidence="1 2" key="1">
    <citation type="submission" date="2014-03" db="EMBL/GenBank/DDBJ databases">
        <title>Draft Genome of Photorhabdus temperata Meg1.</title>
        <authorList>
            <person name="Hurst S.G.IV."/>
            <person name="Morris K."/>
            <person name="Thomas K."/>
            <person name="Tisa L.S."/>
        </authorList>
    </citation>
    <scope>NUCLEOTIDE SEQUENCE [LARGE SCALE GENOMIC DNA]</scope>
    <source>
        <strain evidence="1 2">Meg1</strain>
    </source>
</reference>
<proteinExistence type="predicted"/>
<dbReference type="Pfam" id="PF09669">
    <property type="entry name" value="Phage_pRha"/>
    <property type="match status" value="1"/>
</dbReference>
<dbReference type="PATRIC" id="fig|1393735.3.peg.3773"/>
<accession>A0A081RSS5</accession>
<evidence type="ECO:0000313" key="2">
    <source>
        <dbReference type="Proteomes" id="UP000028002"/>
    </source>
</evidence>
<dbReference type="EMBL" id="JGVH01000072">
    <property type="protein sequence ID" value="KER01728.1"/>
    <property type="molecule type" value="Genomic_DNA"/>
</dbReference>
<dbReference type="RefSeq" id="WP_023045469.1">
    <property type="nucleotide sequence ID" value="NZ_CAWLUD010000072.1"/>
</dbReference>
<protein>
    <submittedName>
        <fullName evidence="1">Phage regulatory protein, rha family</fullName>
    </submittedName>
</protein>
<evidence type="ECO:0000313" key="1">
    <source>
        <dbReference type="EMBL" id="KER01728.1"/>
    </source>
</evidence>
<sequence length="251" mass="29621">MKKITALVGNGQIYSKFSRSDILNNELFCKDANKSALAMPEVIIVGNKPVTTSQAIGKYFKRDHDKIIKRIENLDCSDEFLTRNFRRVQYWHRGNEYDSYEVTKDGFSFLVMGFTGKKAAAFKENYIKQFNYMENWITERLETKAEYRSLADAVKLYIERNGDDQRGHTYSNEFYFLNTLVLGESPKRWAKTRDIHTRQIRDNMSTEQLELLTYLEMRSAALFDLDIPKDERKQKLTKLTQRWLAKRMEAK</sequence>
<gene>
    <name evidence="1" type="ORF">MEG1DRAFT_03685</name>
</gene>
<organism evidence="1 2">
    <name type="scientific">Photorhabdus temperata subsp. temperata Meg1</name>
    <dbReference type="NCBI Taxonomy" id="1393735"/>
    <lineage>
        <taxon>Bacteria</taxon>
        <taxon>Pseudomonadati</taxon>
        <taxon>Pseudomonadota</taxon>
        <taxon>Gammaproteobacteria</taxon>
        <taxon>Enterobacterales</taxon>
        <taxon>Morganellaceae</taxon>
        <taxon>Photorhabdus</taxon>
    </lineage>
</organism>
<dbReference type="AlphaFoldDB" id="A0A081RSS5"/>
<dbReference type="InterPro" id="IPR014054">
    <property type="entry name" value="Phage_regulatory_Rha"/>
</dbReference>